<evidence type="ECO:0000313" key="2">
    <source>
        <dbReference type="EMBL" id="MCP9199421.1"/>
    </source>
</evidence>
<dbReference type="EMBL" id="JANCNS010000001">
    <property type="protein sequence ID" value="MCP9199421.1"/>
    <property type="molecule type" value="Genomic_DNA"/>
</dbReference>
<organism evidence="2 3">
    <name type="scientific">Christiangramia oceanisediminis</name>
    <dbReference type="NCBI Taxonomy" id="2920386"/>
    <lineage>
        <taxon>Bacteria</taxon>
        <taxon>Pseudomonadati</taxon>
        <taxon>Bacteroidota</taxon>
        <taxon>Flavobacteriia</taxon>
        <taxon>Flavobacteriales</taxon>
        <taxon>Flavobacteriaceae</taxon>
        <taxon>Christiangramia</taxon>
    </lineage>
</organism>
<reference evidence="2" key="1">
    <citation type="submission" date="2022-07" db="EMBL/GenBank/DDBJ databases">
        <title>Gramela sediminis sp. nov., isolated from deep-sea sediment of the Indian Ocean.</title>
        <authorList>
            <person name="Shi H."/>
        </authorList>
    </citation>
    <scope>NUCLEOTIDE SEQUENCE</scope>
    <source>
        <strain evidence="2">GC03-9</strain>
    </source>
</reference>
<protein>
    <submittedName>
        <fullName evidence="2">Uncharacterized protein</fullName>
    </submittedName>
</protein>
<proteinExistence type="predicted"/>
<evidence type="ECO:0000256" key="1">
    <source>
        <dbReference type="SAM" id="MobiDB-lite"/>
    </source>
</evidence>
<feature type="compositionally biased region" description="Basic and acidic residues" evidence="1">
    <location>
        <begin position="61"/>
        <end position="78"/>
    </location>
</feature>
<accession>A0A9X2I1U2</accession>
<sequence length="154" mass="17746">MQFPVSIKEYLAVSFALLYLLSPMHEQILELSHKISHQLSETSSAHHHSHVQVKKHTHSHGQKEHSHAHQEHSPSAQHSHDVLDFIGTVLNTQDHDQIPQEKTEKEKYDKHLLQELAAAEKFVESHSAEQIVYKLKDYSNFRKIPSPPPEIFST</sequence>
<gene>
    <name evidence="2" type="ORF">MKO06_05855</name>
</gene>
<comment type="caution">
    <text evidence="2">The sequence shown here is derived from an EMBL/GenBank/DDBJ whole genome shotgun (WGS) entry which is preliminary data.</text>
</comment>
<feature type="region of interest" description="Disordered" evidence="1">
    <location>
        <begin position="39"/>
        <end position="78"/>
    </location>
</feature>
<dbReference type="AlphaFoldDB" id="A0A9X2I1U2"/>
<evidence type="ECO:0000313" key="3">
    <source>
        <dbReference type="Proteomes" id="UP001155280"/>
    </source>
</evidence>
<dbReference type="RefSeq" id="WP_241549719.1">
    <property type="nucleotide sequence ID" value="NZ_JANCNS010000001.1"/>
</dbReference>
<keyword evidence="3" id="KW-1185">Reference proteome</keyword>
<dbReference type="Proteomes" id="UP001155280">
    <property type="component" value="Unassembled WGS sequence"/>
</dbReference>
<name>A0A9X2I1U2_9FLAO</name>
<feature type="compositionally biased region" description="Basic residues" evidence="1">
    <location>
        <begin position="45"/>
        <end position="60"/>
    </location>
</feature>